<proteinExistence type="predicted"/>
<keyword evidence="3" id="KW-1185">Reference proteome</keyword>
<evidence type="ECO:0000313" key="2">
    <source>
        <dbReference type="EMBL" id="GFR07840.1"/>
    </source>
</evidence>
<feature type="region of interest" description="Disordered" evidence="1">
    <location>
        <begin position="100"/>
        <end position="119"/>
    </location>
</feature>
<gene>
    <name evidence="2" type="ORF">TNCT_468651</name>
</gene>
<accession>A0A8X6LFF1</accession>
<dbReference type="AlphaFoldDB" id="A0A8X6LFF1"/>
<dbReference type="OrthoDB" id="6437396at2759"/>
<dbReference type="Proteomes" id="UP000887116">
    <property type="component" value="Unassembled WGS sequence"/>
</dbReference>
<dbReference type="EMBL" id="BMAO01026217">
    <property type="protein sequence ID" value="GFR07840.1"/>
    <property type="molecule type" value="Genomic_DNA"/>
</dbReference>
<evidence type="ECO:0000313" key="3">
    <source>
        <dbReference type="Proteomes" id="UP000887116"/>
    </source>
</evidence>
<reference evidence="2" key="1">
    <citation type="submission" date="2020-07" db="EMBL/GenBank/DDBJ databases">
        <title>Multicomponent nature underlies the extraordinary mechanical properties of spider dragline silk.</title>
        <authorList>
            <person name="Kono N."/>
            <person name="Nakamura H."/>
            <person name="Mori M."/>
            <person name="Yoshida Y."/>
            <person name="Ohtoshi R."/>
            <person name="Malay A.D."/>
            <person name="Moran D.A.P."/>
            <person name="Tomita M."/>
            <person name="Numata K."/>
            <person name="Arakawa K."/>
        </authorList>
    </citation>
    <scope>NUCLEOTIDE SEQUENCE</scope>
</reference>
<comment type="caution">
    <text evidence="2">The sequence shown here is derived from an EMBL/GenBank/DDBJ whole genome shotgun (WGS) entry which is preliminary data.</text>
</comment>
<name>A0A8X6LFF1_TRICU</name>
<organism evidence="2 3">
    <name type="scientific">Trichonephila clavata</name>
    <name type="common">Joro spider</name>
    <name type="synonym">Nephila clavata</name>
    <dbReference type="NCBI Taxonomy" id="2740835"/>
    <lineage>
        <taxon>Eukaryota</taxon>
        <taxon>Metazoa</taxon>
        <taxon>Ecdysozoa</taxon>
        <taxon>Arthropoda</taxon>
        <taxon>Chelicerata</taxon>
        <taxon>Arachnida</taxon>
        <taxon>Araneae</taxon>
        <taxon>Araneomorphae</taxon>
        <taxon>Entelegynae</taxon>
        <taxon>Araneoidea</taxon>
        <taxon>Nephilidae</taxon>
        <taxon>Trichonephila</taxon>
    </lineage>
</organism>
<evidence type="ECO:0000256" key="1">
    <source>
        <dbReference type="SAM" id="MobiDB-lite"/>
    </source>
</evidence>
<sequence length="119" mass="13223">MPLLLCNPPHPSTCESATRPLSGKGLWRERERAIRGWERLPTFLFLFPDNDMPSDIPRLFDIASPALLPPVLPFCPEFPPPTDDRRSLGFARFRSLSPLSVSPTPCTPDPISGTRIAGE</sequence>
<protein>
    <submittedName>
        <fullName evidence="2">Uncharacterized protein</fullName>
    </submittedName>
</protein>